<evidence type="ECO:0000313" key="2">
    <source>
        <dbReference type="EMBL" id="GGG84851.1"/>
    </source>
</evidence>
<feature type="transmembrane region" description="Helical" evidence="1">
    <location>
        <begin position="326"/>
        <end position="343"/>
    </location>
</feature>
<dbReference type="Proteomes" id="UP000660862">
    <property type="component" value="Unassembled WGS sequence"/>
</dbReference>
<dbReference type="AlphaFoldDB" id="A0A917M7W3"/>
<keyword evidence="1" id="KW-0472">Membrane</keyword>
<organism evidence="2 3">
    <name type="scientific">Parapedobacter pyrenivorans</name>
    <dbReference type="NCBI Taxonomy" id="1305674"/>
    <lineage>
        <taxon>Bacteria</taxon>
        <taxon>Pseudomonadati</taxon>
        <taxon>Bacteroidota</taxon>
        <taxon>Sphingobacteriia</taxon>
        <taxon>Sphingobacteriales</taxon>
        <taxon>Sphingobacteriaceae</taxon>
        <taxon>Parapedobacter</taxon>
    </lineage>
</organism>
<comment type="caution">
    <text evidence="2">The sequence shown here is derived from an EMBL/GenBank/DDBJ whole genome shotgun (WGS) entry which is preliminary data.</text>
</comment>
<keyword evidence="1" id="KW-1133">Transmembrane helix</keyword>
<reference evidence="2" key="2">
    <citation type="submission" date="2020-09" db="EMBL/GenBank/DDBJ databases">
        <authorList>
            <person name="Sun Q."/>
            <person name="Zhou Y."/>
        </authorList>
    </citation>
    <scope>NUCLEOTIDE SEQUENCE</scope>
    <source>
        <strain evidence="2">CGMCC 1.12195</strain>
    </source>
</reference>
<feature type="transmembrane region" description="Helical" evidence="1">
    <location>
        <begin position="167"/>
        <end position="192"/>
    </location>
</feature>
<feature type="transmembrane region" description="Helical" evidence="1">
    <location>
        <begin position="198"/>
        <end position="220"/>
    </location>
</feature>
<feature type="transmembrane region" description="Helical" evidence="1">
    <location>
        <begin position="241"/>
        <end position="259"/>
    </location>
</feature>
<protein>
    <recommendedName>
        <fullName evidence="4">EpsG family protein</fullName>
    </recommendedName>
</protein>
<feature type="transmembrane region" description="Helical" evidence="1">
    <location>
        <begin position="271"/>
        <end position="291"/>
    </location>
</feature>
<feature type="transmembrane region" description="Helical" evidence="1">
    <location>
        <begin position="143"/>
        <end position="160"/>
    </location>
</feature>
<evidence type="ECO:0008006" key="4">
    <source>
        <dbReference type="Google" id="ProtNLM"/>
    </source>
</evidence>
<feature type="transmembrane region" description="Helical" evidence="1">
    <location>
        <begin position="298"/>
        <end position="314"/>
    </location>
</feature>
<feature type="transmembrane region" description="Helical" evidence="1">
    <location>
        <begin position="95"/>
        <end position="115"/>
    </location>
</feature>
<evidence type="ECO:0000313" key="3">
    <source>
        <dbReference type="Proteomes" id="UP000660862"/>
    </source>
</evidence>
<accession>A0A917M7W3</accession>
<dbReference type="EMBL" id="BMER01000001">
    <property type="protein sequence ID" value="GGG84851.1"/>
    <property type="molecule type" value="Genomic_DNA"/>
</dbReference>
<keyword evidence="3" id="KW-1185">Reference proteome</keyword>
<dbReference type="RefSeq" id="WP_188505511.1">
    <property type="nucleotide sequence ID" value="NZ_BMER01000001.1"/>
</dbReference>
<keyword evidence="1" id="KW-0812">Transmembrane</keyword>
<dbReference type="InterPro" id="IPR049458">
    <property type="entry name" value="EpsG-like"/>
</dbReference>
<dbReference type="Pfam" id="PF14897">
    <property type="entry name" value="EpsG"/>
    <property type="match status" value="1"/>
</dbReference>
<proteinExistence type="predicted"/>
<feature type="transmembrane region" description="Helical" evidence="1">
    <location>
        <begin position="122"/>
        <end position="137"/>
    </location>
</feature>
<sequence>MAVYYLLVSIAFLLCAFDFVNGKVIRLSVYSSFCLFLVLFVGLRSIGVDNDSRNYEDAFDIAGSIPWIDLLTGNYDESMERGYLLLNKVIYATDGNVHVVFLIMAILTGFVNFTLIFQKSPFPFTSLLIYVCFFYFYRDFTQIRYALSAGIGLWAIFMFIEAKYVKCLLLVFFAVFFHSAVLVVIFFMLAYLVVRNGWFLFFLPIAGLVLGFYNPTMKLFELGGLPPTLSNYVMQDEFGRGGYLVSILAQLVMLGLLVFRENLASYYSNRAIDVLYACLAWASFINLMFISFAIMQRLSSLLFGAMLFAMPYLFRVWEQKREEQSLALLLRFTFLVFVFYYGMNMIDINLMRPYSVF</sequence>
<name>A0A917M7W3_9SPHI</name>
<reference evidence="2" key="1">
    <citation type="journal article" date="2014" name="Int. J. Syst. Evol. Microbiol.">
        <title>Complete genome sequence of Corynebacterium casei LMG S-19264T (=DSM 44701T), isolated from a smear-ripened cheese.</title>
        <authorList>
            <consortium name="US DOE Joint Genome Institute (JGI-PGF)"/>
            <person name="Walter F."/>
            <person name="Albersmeier A."/>
            <person name="Kalinowski J."/>
            <person name="Ruckert C."/>
        </authorList>
    </citation>
    <scope>NUCLEOTIDE SEQUENCE</scope>
    <source>
        <strain evidence="2">CGMCC 1.12195</strain>
    </source>
</reference>
<evidence type="ECO:0000256" key="1">
    <source>
        <dbReference type="SAM" id="Phobius"/>
    </source>
</evidence>
<gene>
    <name evidence="2" type="ORF">GCM10007415_17670</name>
</gene>